<proteinExistence type="predicted"/>
<dbReference type="PANTHER" id="PTHR34352:SF1">
    <property type="entry name" value="PROTEIN YHFA"/>
    <property type="match status" value="1"/>
</dbReference>
<dbReference type="InterPro" id="IPR015946">
    <property type="entry name" value="KH_dom-like_a/b"/>
</dbReference>
<dbReference type="InterPro" id="IPR003718">
    <property type="entry name" value="OsmC/Ohr_fam"/>
</dbReference>
<dbReference type="AlphaFoldDB" id="A0A940P1J9"/>
<dbReference type="InterPro" id="IPR036102">
    <property type="entry name" value="OsmC/Ohrsf"/>
</dbReference>
<name>A0A940P1J9_9ENTE</name>
<organism evidence="1 2">
    <name type="scientific">Vagococcus allomyrinae</name>
    <dbReference type="NCBI Taxonomy" id="2794353"/>
    <lineage>
        <taxon>Bacteria</taxon>
        <taxon>Bacillati</taxon>
        <taxon>Bacillota</taxon>
        <taxon>Bacilli</taxon>
        <taxon>Lactobacillales</taxon>
        <taxon>Enterococcaceae</taxon>
        <taxon>Vagococcus</taxon>
    </lineage>
</organism>
<dbReference type="Proteomes" id="UP000674938">
    <property type="component" value="Unassembled WGS sequence"/>
</dbReference>
<dbReference type="PANTHER" id="PTHR34352">
    <property type="entry name" value="PROTEIN YHFA"/>
    <property type="match status" value="1"/>
</dbReference>
<protein>
    <submittedName>
        <fullName evidence="1">OsmC family protein</fullName>
    </submittedName>
</protein>
<dbReference type="Pfam" id="PF02566">
    <property type="entry name" value="OsmC"/>
    <property type="match status" value="1"/>
</dbReference>
<reference evidence="1" key="1">
    <citation type="submission" date="2020-12" db="EMBL/GenBank/DDBJ databases">
        <title>Vagococcus allomyrinae sp. nov. and Enterococcus lavae sp. nov., isolated from the larvae of Allomyrina dichotoma.</title>
        <authorList>
            <person name="Lee S.D."/>
        </authorList>
    </citation>
    <scope>NUCLEOTIDE SEQUENCE</scope>
    <source>
        <strain evidence="1">BWB3-3</strain>
    </source>
</reference>
<keyword evidence="2" id="KW-1185">Reference proteome</keyword>
<dbReference type="Gene3D" id="3.30.300.20">
    <property type="match status" value="1"/>
</dbReference>
<accession>A0A940P1J9</accession>
<comment type="caution">
    <text evidence="1">The sequence shown here is derived from an EMBL/GenBank/DDBJ whole genome shotgun (WGS) entry which is preliminary data.</text>
</comment>
<evidence type="ECO:0000313" key="2">
    <source>
        <dbReference type="Proteomes" id="UP000674938"/>
    </source>
</evidence>
<evidence type="ECO:0000313" key="1">
    <source>
        <dbReference type="EMBL" id="MBP1039772.1"/>
    </source>
</evidence>
<dbReference type="SUPFAM" id="SSF82784">
    <property type="entry name" value="OsmC-like"/>
    <property type="match status" value="1"/>
</dbReference>
<gene>
    <name evidence="1" type="ORF">I6N95_01995</name>
</gene>
<dbReference type="EMBL" id="JAEEGA010000001">
    <property type="protein sequence ID" value="MBP1039772.1"/>
    <property type="molecule type" value="Genomic_DNA"/>
</dbReference>
<dbReference type="RefSeq" id="WP_209524660.1">
    <property type="nucleotide sequence ID" value="NZ_JAEEGA010000001.1"/>
</dbReference>
<sequence length="130" mass="14522">MSKNQIELIQGEKGMELPLEAGNWVLLKDYGYSPVQSLVAAVGACGAYVYQSILTNSKIPFTFEKVLIEYTRDAERQSEPVKKIEMVFDVKVAPELQDRATRGIKLIAKNCPVMQSLDPAIEVIETVNFI</sequence>